<feature type="domain" description="Thymidylate kinase-like" evidence="10">
    <location>
        <begin position="40"/>
        <end position="217"/>
    </location>
</feature>
<dbReference type="GO" id="GO:0006235">
    <property type="term" value="P:dTTP biosynthetic process"/>
    <property type="evidence" value="ECO:0007669"/>
    <property type="project" value="TreeGrafter"/>
</dbReference>
<dbReference type="HAMAP" id="MF_00165">
    <property type="entry name" value="Thymidylate_kinase"/>
    <property type="match status" value="1"/>
</dbReference>
<dbReference type="GO" id="GO:0005739">
    <property type="term" value="C:mitochondrion"/>
    <property type="evidence" value="ECO:0007669"/>
    <property type="project" value="TreeGrafter"/>
</dbReference>
<keyword evidence="9" id="KW-0067">ATP-binding</keyword>
<evidence type="ECO:0000256" key="1">
    <source>
        <dbReference type="ARBA" id="ARBA00004992"/>
    </source>
</evidence>
<reference evidence="11 12" key="1">
    <citation type="submission" date="2024-02" db="EMBL/GenBank/DDBJ databases">
        <title>Chromosome-scale genome assembly of the rough periwinkle Littorina saxatilis.</title>
        <authorList>
            <person name="De Jode A."/>
            <person name="Faria R."/>
            <person name="Formenti G."/>
            <person name="Sims Y."/>
            <person name="Smith T.P."/>
            <person name="Tracey A."/>
            <person name="Wood J.M.D."/>
            <person name="Zagrodzka Z.B."/>
            <person name="Johannesson K."/>
            <person name="Butlin R.K."/>
            <person name="Leder E.H."/>
        </authorList>
    </citation>
    <scope>NUCLEOTIDE SEQUENCE [LARGE SCALE GENOMIC DNA]</scope>
    <source>
        <strain evidence="11">Snail1</strain>
        <tissue evidence="11">Muscle</tissue>
    </source>
</reference>
<gene>
    <name evidence="11" type="ORF">V1264_010286</name>
</gene>
<keyword evidence="6" id="KW-0545">Nucleotide biosynthesis</keyword>
<dbReference type="PROSITE" id="PS01331">
    <property type="entry name" value="THYMIDYLATE_KINASE"/>
    <property type="match status" value="1"/>
</dbReference>
<protein>
    <recommendedName>
        <fullName evidence="4">Thymidylate kinase</fullName>
        <ecNumber evidence="3">2.7.4.9</ecNumber>
    </recommendedName>
</protein>
<keyword evidence="5" id="KW-0808">Transferase</keyword>
<dbReference type="GO" id="GO:0005829">
    <property type="term" value="C:cytosol"/>
    <property type="evidence" value="ECO:0007669"/>
    <property type="project" value="TreeGrafter"/>
</dbReference>
<dbReference type="InterPro" id="IPR018094">
    <property type="entry name" value="Thymidylate_kinase"/>
</dbReference>
<proteinExistence type="inferred from homology"/>
<dbReference type="SUPFAM" id="SSF52540">
    <property type="entry name" value="P-loop containing nucleoside triphosphate hydrolases"/>
    <property type="match status" value="1"/>
</dbReference>
<dbReference type="PANTHER" id="PTHR10344">
    <property type="entry name" value="THYMIDYLATE KINASE"/>
    <property type="match status" value="1"/>
</dbReference>
<keyword evidence="7" id="KW-0547">Nucleotide-binding</keyword>
<dbReference type="Gene3D" id="3.40.50.300">
    <property type="entry name" value="P-loop containing nucleotide triphosphate hydrolases"/>
    <property type="match status" value="1"/>
</dbReference>
<evidence type="ECO:0000256" key="6">
    <source>
        <dbReference type="ARBA" id="ARBA00022727"/>
    </source>
</evidence>
<dbReference type="EC" id="2.7.4.9" evidence="3"/>
<evidence type="ECO:0000313" key="12">
    <source>
        <dbReference type="Proteomes" id="UP001374579"/>
    </source>
</evidence>
<dbReference type="AlphaFoldDB" id="A0AAN9G0I9"/>
<dbReference type="InterPro" id="IPR018095">
    <property type="entry name" value="Thymidylate_kin_CS"/>
</dbReference>
<comment type="pathway">
    <text evidence="1">Pyrimidine metabolism; dTTP biosynthesis.</text>
</comment>
<dbReference type="GO" id="GO:0004798">
    <property type="term" value="F:dTMP kinase activity"/>
    <property type="evidence" value="ECO:0007669"/>
    <property type="project" value="UniProtKB-EC"/>
</dbReference>
<dbReference type="FunFam" id="3.40.50.300:FF:000679">
    <property type="entry name" value="Thymidylate kinase"/>
    <property type="match status" value="1"/>
</dbReference>
<dbReference type="CDD" id="cd01672">
    <property type="entry name" value="TMPK"/>
    <property type="match status" value="1"/>
</dbReference>
<dbReference type="Proteomes" id="UP001374579">
    <property type="component" value="Unassembled WGS sequence"/>
</dbReference>
<dbReference type="GO" id="GO:0006227">
    <property type="term" value="P:dUDP biosynthetic process"/>
    <property type="evidence" value="ECO:0007669"/>
    <property type="project" value="TreeGrafter"/>
</dbReference>
<accession>A0AAN9G0I9</accession>
<dbReference type="GO" id="GO:0004550">
    <property type="term" value="F:nucleoside diphosphate kinase activity"/>
    <property type="evidence" value="ECO:0007669"/>
    <property type="project" value="TreeGrafter"/>
</dbReference>
<sequence>MRKLATFGALLEPKAIFCARLGLTRRTMSTSANRGAFIVFEGCDKSGKSTQCSLLVERLNRDGISAQLLKFPDRTTTIGKMIDSYLQQSCQLEDHSIHLLFAANRWEAMPKMNELLNSGVTLVVDRYSFSGVAFSSAKPELSMEWCREPERGLLRPDRVFYLTVGAEVASQRGDFGAERYEKKDFQAKVATMFDKLKDDSWTVINADKAVTELSNEIFEHAMNVINSAQTEKLGKLWL</sequence>
<dbReference type="EMBL" id="JBAMIC010000024">
    <property type="protein sequence ID" value="KAK7090499.1"/>
    <property type="molecule type" value="Genomic_DNA"/>
</dbReference>
<evidence type="ECO:0000256" key="9">
    <source>
        <dbReference type="ARBA" id="ARBA00022840"/>
    </source>
</evidence>
<keyword evidence="12" id="KW-1185">Reference proteome</keyword>
<name>A0AAN9G0I9_9CAEN</name>
<comment type="similarity">
    <text evidence="2">Belongs to the thymidylate kinase family.</text>
</comment>
<evidence type="ECO:0000256" key="8">
    <source>
        <dbReference type="ARBA" id="ARBA00022777"/>
    </source>
</evidence>
<dbReference type="NCBIfam" id="TIGR00041">
    <property type="entry name" value="DTMP_kinase"/>
    <property type="match status" value="1"/>
</dbReference>
<evidence type="ECO:0000256" key="2">
    <source>
        <dbReference type="ARBA" id="ARBA00009776"/>
    </source>
</evidence>
<dbReference type="GO" id="GO:0005524">
    <property type="term" value="F:ATP binding"/>
    <property type="evidence" value="ECO:0007669"/>
    <property type="project" value="UniProtKB-KW"/>
</dbReference>
<dbReference type="PANTHER" id="PTHR10344:SF1">
    <property type="entry name" value="THYMIDYLATE KINASE"/>
    <property type="match status" value="1"/>
</dbReference>
<evidence type="ECO:0000256" key="7">
    <source>
        <dbReference type="ARBA" id="ARBA00022741"/>
    </source>
</evidence>
<evidence type="ECO:0000259" key="10">
    <source>
        <dbReference type="Pfam" id="PF02223"/>
    </source>
</evidence>
<organism evidence="11 12">
    <name type="scientific">Littorina saxatilis</name>
    <dbReference type="NCBI Taxonomy" id="31220"/>
    <lineage>
        <taxon>Eukaryota</taxon>
        <taxon>Metazoa</taxon>
        <taxon>Spiralia</taxon>
        <taxon>Lophotrochozoa</taxon>
        <taxon>Mollusca</taxon>
        <taxon>Gastropoda</taxon>
        <taxon>Caenogastropoda</taxon>
        <taxon>Littorinimorpha</taxon>
        <taxon>Littorinoidea</taxon>
        <taxon>Littorinidae</taxon>
        <taxon>Littorina</taxon>
    </lineage>
</organism>
<evidence type="ECO:0000256" key="3">
    <source>
        <dbReference type="ARBA" id="ARBA00012980"/>
    </source>
</evidence>
<evidence type="ECO:0000256" key="5">
    <source>
        <dbReference type="ARBA" id="ARBA00022679"/>
    </source>
</evidence>
<dbReference type="Pfam" id="PF02223">
    <property type="entry name" value="Thymidylate_kin"/>
    <property type="match status" value="1"/>
</dbReference>
<evidence type="ECO:0000256" key="4">
    <source>
        <dbReference type="ARBA" id="ARBA00017144"/>
    </source>
</evidence>
<comment type="caution">
    <text evidence="11">The sequence shown here is derived from an EMBL/GenBank/DDBJ whole genome shotgun (WGS) entry which is preliminary data.</text>
</comment>
<dbReference type="InterPro" id="IPR039430">
    <property type="entry name" value="Thymidylate_kin-like_dom"/>
</dbReference>
<dbReference type="GO" id="GO:0005634">
    <property type="term" value="C:nucleus"/>
    <property type="evidence" value="ECO:0007669"/>
    <property type="project" value="TreeGrafter"/>
</dbReference>
<dbReference type="GO" id="GO:0006233">
    <property type="term" value="P:dTDP biosynthetic process"/>
    <property type="evidence" value="ECO:0007669"/>
    <property type="project" value="InterPro"/>
</dbReference>
<dbReference type="InterPro" id="IPR027417">
    <property type="entry name" value="P-loop_NTPase"/>
</dbReference>
<evidence type="ECO:0000313" key="11">
    <source>
        <dbReference type="EMBL" id="KAK7090499.1"/>
    </source>
</evidence>
<keyword evidence="8" id="KW-0418">Kinase</keyword>